<evidence type="ECO:0000313" key="2">
    <source>
        <dbReference type="EMBL" id="JAH44470.1"/>
    </source>
</evidence>
<dbReference type="AlphaFoldDB" id="A0A0E9SV03"/>
<feature type="transmembrane region" description="Helical" evidence="1">
    <location>
        <begin position="20"/>
        <end position="43"/>
    </location>
</feature>
<organism evidence="2">
    <name type="scientific">Anguilla anguilla</name>
    <name type="common">European freshwater eel</name>
    <name type="synonym">Muraena anguilla</name>
    <dbReference type="NCBI Taxonomy" id="7936"/>
    <lineage>
        <taxon>Eukaryota</taxon>
        <taxon>Metazoa</taxon>
        <taxon>Chordata</taxon>
        <taxon>Craniata</taxon>
        <taxon>Vertebrata</taxon>
        <taxon>Euteleostomi</taxon>
        <taxon>Actinopterygii</taxon>
        <taxon>Neopterygii</taxon>
        <taxon>Teleostei</taxon>
        <taxon>Anguilliformes</taxon>
        <taxon>Anguillidae</taxon>
        <taxon>Anguilla</taxon>
    </lineage>
</organism>
<sequence length="48" mass="5497">MSLSLLTIFQWPLCLKQLVYVGSADCSVFIMIILLPLSFMVFLTEEIE</sequence>
<keyword evidence="1" id="KW-1133">Transmembrane helix</keyword>
<protein>
    <submittedName>
        <fullName evidence="2">Uncharacterized protein</fullName>
    </submittedName>
</protein>
<reference evidence="2" key="2">
    <citation type="journal article" date="2015" name="Fish Shellfish Immunol.">
        <title>Early steps in the European eel (Anguilla anguilla)-Vibrio vulnificus interaction in the gills: Role of the RtxA13 toxin.</title>
        <authorList>
            <person name="Callol A."/>
            <person name="Pajuelo D."/>
            <person name="Ebbesson L."/>
            <person name="Teles M."/>
            <person name="MacKenzie S."/>
            <person name="Amaro C."/>
        </authorList>
    </citation>
    <scope>NUCLEOTIDE SEQUENCE</scope>
</reference>
<reference evidence="2" key="1">
    <citation type="submission" date="2014-11" db="EMBL/GenBank/DDBJ databases">
        <authorList>
            <person name="Amaro Gonzalez C."/>
        </authorList>
    </citation>
    <scope>NUCLEOTIDE SEQUENCE</scope>
</reference>
<keyword evidence="1" id="KW-0812">Transmembrane</keyword>
<keyword evidence="1" id="KW-0472">Membrane</keyword>
<proteinExistence type="predicted"/>
<accession>A0A0E9SV03</accession>
<name>A0A0E9SV03_ANGAN</name>
<evidence type="ECO:0000256" key="1">
    <source>
        <dbReference type="SAM" id="Phobius"/>
    </source>
</evidence>
<dbReference type="EMBL" id="GBXM01064107">
    <property type="protein sequence ID" value="JAH44470.1"/>
    <property type="molecule type" value="Transcribed_RNA"/>
</dbReference>